<feature type="domain" description="SnoaL-like" evidence="1">
    <location>
        <begin position="36"/>
        <end position="148"/>
    </location>
</feature>
<dbReference type="EMBL" id="FZNT01000005">
    <property type="protein sequence ID" value="SNR55385.1"/>
    <property type="molecule type" value="Genomic_DNA"/>
</dbReference>
<protein>
    <submittedName>
        <fullName evidence="2">SnoaL-like domain-containing protein</fullName>
    </submittedName>
</protein>
<dbReference type="AlphaFoldDB" id="A0A238X8K1"/>
<evidence type="ECO:0000313" key="3">
    <source>
        <dbReference type="Proteomes" id="UP000198384"/>
    </source>
</evidence>
<accession>A0A238X8K1</accession>
<name>A0A238X8K1_9FLAO</name>
<proteinExistence type="predicted"/>
<dbReference type="Proteomes" id="UP000198384">
    <property type="component" value="Unassembled WGS sequence"/>
</dbReference>
<dbReference type="InterPro" id="IPR032710">
    <property type="entry name" value="NTF2-like_dom_sf"/>
</dbReference>
<dbReference type="OrthoDB" id="271716at2"/>
<sequence>MKKGILIIVVLVLFISCEGKAPITAKVDVAKETSDINNVLNTWHKNADETNFEAYFTAMTNNSVFVGTDATEVWGLQEFKDFSKPYFDNGSAWSFNPIDRNVYIDEEGKIAWFDELLATWMGVCRGSGVLKSTDTVWKIEHYVLSLTVPNDNMNEVLKVNKVKDAVFLKKYNY</sequence>
<dbReference type="Gene3D" id="3.10.450.50">
    <property type="match status" value="1"/>
</dbReference>
<keyword evidence="3" id="KW-1185">Reference proteome</keyword>
<dbReference type="PROSITE" id="PS51257">
    <property type="entry name" value="PROKAR_LIPOPROTEIN"/>
    <property type="match status" value="1"/>
</dbReference>
<evidence type="ECO:0000259" key="1">
    <source>
        <dbReference type="Pfam" id="PF13474"/>
    </source>
</evidence>
<organism evidence="2 3">
    <name type="scientific">Lutibacter agarilyticus</name>
    <dbReference type="NCBI Taxonomy" id="1109740"/>
    <lineage>
        <taxon>Bacteria</taxon>
        <taxon>Pseudomonadati</taxon>
        <taxon>Bacteroidota</taxon>
        <taxon>Flavobacteriia</taxon>
        <taxon>Flavobacteriales</taxon>
        <taxon>Flavobacteriaceae</taxon>
        <taxon>Lutibacter</taxon>
    </lineage>
</organism>
<dbReference type="RefSeq" id="WP_089381607.1">
    <property type="nucleotide sequence ID" value="NZ_FZNT01000005.1"/>
</dbReference>
<dbReference type="InterPro" id="IPR037401">
    <property type="entry name" value="SnoaL-like"/>
</dbReference>
<reference evidence="2 3" key="1">
    <citation type="submission" date="2017-06" db="EMBL/GenBank/DDBJ databases">
        <authorList>
            <person name="Kim H.J."/>
            <person name="Triplett B.A."/>
        </authorList>
    </citation>
    <scope>NUCLEOTIDE SEQUENCE [LARGE SCALE GENOMIC DNA]</scope>
    <source>
        <strain evidence="2 3">DSM 29150</strain>
    </source>
</reference>
<evidence type="ECO:0000313" key="2">
    <source>
        <dbReference type="EMBL" id="SNR55385.1"/>
    </source>
</evidence>
<dbReference type="SUPFAM" id="SSF54427">
    <property type="entry name" value="NTF2-like"/>
    <property type="match status" value="1"/>
</dbReference>
<dbReference type="Pfam" id="PF13474">
    <property type="entry name" value="SnoaL_3"/>
    <property type="match status" value="1"/>
</dbReference>
<gene>
    <name evidence="2" type="ORF">SAMN06265371_105102</name>
</gene>